<comment type="similarity">
    <text evidence="10">Belongs to the actin family.</text>
</comment>
<dbReference type="Gene3D" id="3.30.420.40">
    <property type="match status" value="2"/>
</dbReference>
<dbReference type="PROSITE" id="PS50859">
    <property type="entry name" value="LONGIN"/>
    <property type="match status" value="1"/>
</dbReference>
<evidence type="ECO:0000256" key="1">
    <source>
        <dbReference type="ARBA" id="ARBA00004370"/>
    </source>
</evidence>
<feature type="domain" description="Longin" evidence="12">
    <location>
        <begin position="44"/>
        <end position="158"/>
    </location>
</feature>
<comment type="similarity">
    <text evidence="2">Belongs to the synaptobrevin family.</text>
</comment>
<comment type="subcellular location">
    <subcellularLocation>
        <location evidence="1">Membrane</location>
    </subcellularLocation>
</comment>
<evidence type="ECO:0000256" key="10">
    <source>
        <dbReference type="RuleBase" id="RU000487"/>
    </source>
</evidence>
<dbReference type="GO" id="GO:0046872">
    <property type="term" value="F:metal ion binding"/>
    <property type="evidence" value="ECO:0007669"/>
    <property type="project" value="UniProtKB-KW"/>
</dbReference>
<dbReference type="InterPro" id="IPR011012">
    <property type="entry name" value="Longin-like_dom_sf"/>
</dbReference>
<dbReference type="HAMAP" id="MF_02040">
    <property type="entry name" value="Mrp_NBP35"/>
    <property type="match status" value="1"/>
</dbReference>
<dbReference type="SUPFAM" id="SSF53067">
    <property type="entry name" value="Actin-like ATPase domain"/>
    <property type="match status" value="1"/>
</dbReference>
<evidence type="ECO:0000256" key="7">
    <source>
        <dbReference type="ARBA" id="ARBA00023014"/>
    </source>
</evidence>
<evidence type="ECO:0000256" key="2">
    <source>
        <dbReference type="ARBA" id="ARBA00008025"/>
    </source>
</evidence>
<dbReference type="Pfam" id="PF10609">
    <property type="entry name" value="ParA"/>
    <property type="match status" value="1"/>
</dbReference>
<evidence type="ECO:0000256" key="8">
    <source>
        <dbReference type="ARBA" id="ARBA00023136"/>
    </source>
</evidence>
<name>A0A1A8W057_PLAOA</name>
<dbReference type="GO" id="GO:0016020">
    <property type="term" value="C:membrane"/>
    <property type="evidence" value="ECO:0007669"/>
    <property type="project" value="UniProtKB-SubCell"/>
</dbReference>
<proteinExistence type="inferred from homology"/>
<dbReference type="InterPro" id="IPR010908">
    <property type="entry name" value="Longin_dom"/>
</dbReference>
<dbReference type="GO" id="GO:0051536">
    <property type="term" value="F:iron-sulfur cluster binding"/>
    <property type="evidence" value="ECO:0007669"/>
    <property type="project" value="UniProtKB-KW"/>
</dbReference>
<dbReference type="InterPro" id="IPR027417">
    <property type="entry name" value="P-loop_NTPase"/>
</dbReference>
<dbReference type="InterPro" id="IPR019591">
    <property type="entry name" value="Mrp/NBP35_ATP-bd"/>
</dbReference>
<gene>
    <name evidence="13" type="ORF">POVCU1_011820</name>
</gene>
<dbReference type="Pfam" id="PF13774">
    <property type="entry name" value="Longin"/>
    <property type="match status" value="1"/>
</dbReference>
<comment type="catalytic activity">
    <reaction evidence="9">
        <text>ATP + H2O = ADP + phosphate + H(+)</text>
        <dbReference type="Rhea" id="RHEA:13065"/>
        <dbReference type="ChEBI" id="CHEBI:15377"/>
        <dbReference type="ChEBI" id="CHEBI:15378"/>
        <dbReference type="ChEBI" id="CHEBI:30616"/>
        <dbReference type="ChEBI" id="CHEBI:43474"/>
        <dbReference type="ChEBI" id="CHEBI:456216"/>
    </reaction>
</comment>
<dbReference type="PANTHER" id="PTHR23264:SF19">
    <property type="entry name" value="CYTOSOLIC FE-S CLUSTER ASSEMBLY FACTOR NUBP2"/>
    <property type="match status" value="1"/>
</dbReference>
<dbReference type="GO" id="GO:0140663">
    <property type="term" value="F:ATP-dependent FeS chaperone activity"/>
    <property type="evidence" value="ECO:0007669"/>
    <property type="project" value="InterPro"/>
</dbReference>
<dbReference type="SUPFAM" id="SSF64356">
    <property type="entry name" value="SNARE-like"/>
    <property type="match status" value="1"/>
</dbReference>
<organism evidence="13 14">
    <name type="scientific">Plasmodium ovale curtisi</name>
    <dbReference type="NCBI Taxonomy" id="864141"/>
    <lineage>
        <taxon>Eukaryota</taxon>
        <taxon>Sar</taxon>
        <taxon>Alveolata</taxon>
        <taxon>Apicomplexa</taxon>
        <taxon>Aconoidasida</taxon>
        <taxon>Haemosporida</taxon>
        <taxon>Plasmodiidae</taxon>
        <taxon>Plasmodium</taxon>
        <taxon>Plasmodium (Plasmodium)</taxon>
    </lineage>
</organism>
<dbReference type="PANTHER" id="PTHR23264">
    <property type="entry name" value="NUCLEOTIDE-BINDING PROTEIN NBP35 YEAST -RELATED"/>
    <property type="match status" value="1"/>
</dbReference>
<keyword evidence="7" id="KW-0411">Iron-sulfur</keyword>
<dbReference type="EMBL" id="FLQV01000223">
    <property type="protein sequence ID" value="SBS85027.1"/>
    <property type="molecule type" value="Genomic_DNA"/>
</dbReference>
<feature type="compositionally biased region" description="Basic and acidic residues" evidence="11">
    <location>
        <begin position="510"/>
        <end position="520"/>
    </location>
</feature>
<keyword evidence="3" id="KW-0479">Metal-binding</keyword>
<keyword evidence="6" id="KW-0408">Iron</keyword>
<dbReference type="Pfam" id="PF00022">
    <property type="entry name" value="Actin"/>
    <property type="match status" value="1"/>
</dbReference>
<dbReference type="CDD" id="cd02037">
    <property type="entry name" value="Mrp_NBP35"/>
    <property type="match status" value="1"/>
</dbReference>
<dbReference type="GO" id="GO:0016226">
    <property type="term" value="P:iron-sulfur cluster assembly"/>
    <property type="evidence" value="ECO:0007669"/>
    <property type="project" value="InterPro"/>
</dbReference>
<evidence type="ECO:0000259" key="12">
    <source>
        <dbReference type="PROSITE" id="PS50859"/>
    </source>
</evidence>
<keyword evidence="4" id="KW-0547">Nucleotide-binding</keyword>
<dbReference type="CDD" id="cd14824">
    <property type="entry name" value="Longin"/>
    <property type="match status" value="1"/>
</dbReference>
<evidence type="ECO:0000313" key="14">
    <source>
        <dbReference type="Proteomes" id="UP000078546"/>
    </source>
</evidence>
<dbReference type="GO" id="GO:0005524">
    <property type="term" value="F:ATP binding"/>
    <property type="evidence" value="ECO:0007669"/>
    <property type="project" value="UniProtKB-KW"/>
</dbReference>
<dbReference type="Gene3D" id="3.30.450.50">
    <property type="entry name" value="Longin domain"/>
    <property type="match status" value="1"/>
</dbReference>
<evidence type="ECO:0000256" key="4">
    <source>
        <dbReference type="ARBA" id="ARBA00022741"/>
    </source>
</evidence>
<dbReference type="Proteomes" id="UP000078546">
    <property type="component" value="Unassembled WGS sequence"/>
</dbReference>
<dbReference type="Gene3D" id="3.40.50.300">
    <property type="entry name" value="P-loop containing nucleotide triphosphate hydrolases"/>
    <property type="match status" value="1"/>
</dbReference>
<evidence type="ECO:0000256" key="9">
    <source>
        <dbReference type="ARBA" id="ARBA00049360"/>
    </source>
</evidence>
<keyword evidence="8" id="KW-0472">Membrane</keyword>
<dbReference type="SUPFAM" id="SSF52540">
    <property type="entry name" value="P-loop containing nucleoside triphosphate hydrolases"/>
    <property type="match status" value="1"/>
</dbReference>
<dbReference type="GO" id="GO:0005829">
    <property type="term" value="C:cytosol"/>
    <property type="evidence" value="ECO:0007669"/>
    <property type="project" value="TreeGrafter"/>
</dbReference>
<dbReference type="Gene3D" id="3.90.640.10">
    <property type="entry name" value="Actin, Chain A, domain 4"/>
    <property type="match status" value="1"/>
</dbReference>
<evidence type="ECO:0000256" key="6">
    <source>
        <dbReference type="ARBA" id="ARBA00023004"/>
    </source>
</evidence>
<dbReference type="InterPro" id="IPR033756">
    <property type="entry name" value="YlxH/NBP35"/>
</dbReference>
<dbReference type="SMART" id="SM01270">
    <property type="entry name" value="Longin"/>
    <property type="match status" value="1"/>
</dbReference>
<sequence length="1332" mass="152711">MRLKRDTYVGYTYVELIEYYVAPPPFLRSTSASTSSFPLDLNALVKKRKSQVFTITTIYSFIKKKAFKEAALFVARTVPSRIEYNTKEIITHENNIVFAFKYSDNICPVVIATDDYPDRVAFYMINEIYMDFIRLVPKKEWSEVKQDNKISFDLNSYLEKYKDPLACDAIAQTNIKISENIEKVRVTMDTLIRNRENLDVLVDKSKDLSMHHHTSEHPFGALRNNYLSKARSLKGNSADHRDDVGELNDIAEDRKIGTLTHSERTGKGGVIGRDWKNDTVAKRLYIKLKNPIGSHVNLDNSPSSSEKKKRLNNRISFSSFSNTTCSDIIKLNNYLRLENNILLLTLGNYSYKVGLVNKYDYKLQSLRLPQMEVTEPWRELGYVFPPYKNYDIVEESIYHCFCNVYKINLRNMDVFIPFSSRNSMSDFATIGDILFDTFQVQKVAFREPAFVSSLIILDELKKDKKGIIYYRDIYNGRMEDREMEDKGSEDDFCVSPHHHQSSPPNGEAEEEKKDYIDGKKMNGRNSVTKKDVGSNNENTQVNVTQGRENNCMVGKKSLRTEYSSECLLTLRQLNLFNFTAVIVQIGSTKTSCTPVINGIPLPDLTYIYYIGGYDIDNQIFDEMKRKEIKQREISIDIAKIAKEKRVFTPKSREECEYLSILYETDPKKYLINSFELRFNTIYASAVNATEIFFSQYHLNDYLKTESYRNMHLYDTNFKCNDIILYTTLQEAIYNTIQKCPIDFRKELFKHIYLTGGSSIIKGFRERLQNELYILIKNICFYNQTVVHVHILKRKFLQKYCVYSGSHYFLELFNYDNYCVTRQDYEEYGENILENDIGVSPFIFVLCLSMNHGGTLKKYLLGENDYCVIGLTRLQWKLYRGDILSSWKVHIRAAGTYLFASWGNVKEILAQVSAWAVSQLKGHCQTRKKKKKEASDEVGDIGGNSCVASYGSIPGECPGMESKQAGKSEVCAGCPNRKICSDPKLKKEKEIEKEKIFNEVEENLKNVKFKILILSGKGGVGKSTIASQLAFTLSYLGYEVGLLDIDICGPSIPILTKTVNHDVNYSMNGWVPIYKNNLSIMSVGYLLPNFDDPVIWRGPKKNGLIKQFLCDVYWKNLDFLIIDTPPGTSDEHLTICSYLKDNLDGCLIVTTPHILSICDVKKEIEFCKKTNIPILGIIENMYQSIFISNYTVEKMCTEMSVNYAGKVTFNQTLIDACTEGVGCCDLDRNSISSKEIFNLCKFFIHQIYEKHTKIGHSSRYSYTFASNPLINNSHSRGEPLEGTSQEKNERNQGELIGADIQNDLGSPNTYLSNVEMLSKLLCKIDLIIHGGEK</sequence>
<evidence type="ECO:0000256" key="11">
    <source>
        <dbReference type="SAM" id="MobiDB-lite"/>
    </source>
</evidence>
<dbReference type="SMART" id="SM00268">
    <property type="entry name" value="ACTIN"/>
    <property type="match status" value="1"/>
</dbReference>
<evidence type="ECO:0000256" key="3">
    <source>
        <dbReference type="ARBA" id="ARBA00022723"/>
    </source>
</evidence>
<evidence type="ECO:0000256" key="5">
    <source>
        <dbReference type="ARBA" id="ARBA00022840"/>
    </source>
</evidence>
<dbReference type="InterPro" id="IPR043129">
    <property type="entry name" value="ATPase_NBD"/>
</dbReference>
<dbReference type="InterPro" id="IPR000808">
    <property type="entry name" value="Mrp-like_CS"/>
</dbReference>
<accession>A0A1A8W057</accession>
<reference evidence="14" key="1">
    <citation type="submission" date="2016-05" db="EMBL/GenBank/DDBJ databases">
        <authorList>
            <person name="Naeem Raeece"/>
        </authorList>
    </citation>
    <scope>NUCLEOTIDE SEQUENCE [LARGE SCALE GENOMIC DNA]</scope>
</reference>
<dbReference type="InterPro" id="IPR004000">
    <property type="entry name" value="Actin"/>
</dbReference>
<keyword evidence="5" id="KW-0067">ATP-binding</keyword>
<evidence type="ECO:0000313" key="13">
    <source>
        <dbReference type="EMBL" id="SBS85027.1"/>
    </source>
</evidence>
<dbReference type="PROSITE" id="PS01215">
    <property type="entry name" value="MRP"/>
    <property type="match status" value="1"/>
</dbReference>
<protein>
    <submittedName>
        <fullName evidence="13">Actin-like protein, putative (ALP5a)</fullName>
    </submittedName>
</protein>
<feature type="region of interest" description="Disordered" evidence="11">
    <location>
        <begin position="485"/>
        <end position="539"/>
    </location>
</feature>